<keyword evidence="3" id="KW-1185">Reference proteome</keyword>
<protein>
    <submittedName>
        <fullName evidence="2">Uncharacterized protein</fullName>
    </submittedName>
</protein>
<proteinExistence type="predicted"/>
<comment type="caution">
    <text evidence="2">The sequence shown here is derived from an EMBL/GenBank/DDBJ whole genome shotgun (WGS) entry which is preliminary data.</text>
</comment>
<reference evidence="2" key="1">
    <citation type="submission" date="2020-08" db="EMBL/GenBank/DDBJ databases">
        <title>Multicomponent nature underlies the extraordinary mechanical properties of spider dragline silk.</title>
        <authorList>
            <person name="Kono N."/>
            <person name="Nakamura H."/>
            <person name="Mori M."/>
            <person name="Yoshida Y."/>
            <person name="Ohtoshi R."/>
            <person name="Malay A.D."/>
            <person name="Moran D.A.P."/>
            <person name="Tomita M."/>
            <person name="Numata K."/>
            <person name="Arakawa K."/>
        </authorList>
    </citation>
    <scope>NUCLEOTIDE SEQUENCE</scope>
</reference>
<accession>A0A8X6YHV5</accession>
<sequence length="133" mass="15444">MFRSSTSHRRSFFQNGKTFPYTERYKFKLLVSRNPLFYGTKISFVNKENVQSIISPVLEKLEVELNTDSRSRVKAFEVVLVKFLLYLSKFPSDFLVLTLRVVTITCGGRNQDRKLHSSAQHQKMSAEEKSSLD</sequence>
<dbReference type="AlphaFoldDB" id="A0A8X6YHV5"/>
<organism evidence="2 3">
    <name type="scientific">Trichonephila inaurata madagascariensis</name>
    <dbReference type="NCBI Taxonomy" id="2747483"/>
    <lineage>
        <taxon>Eukaryota</taxon>
        <taxon>Metazoa</taxon>
        <taxon>Ecdysozoa</taxon>
        <taxon>Arthropoda</taxon>
        <taxon>Chelicerata</taxon>
        <taxon>Arachnida</taxon>
        <taxon>Araneae</taxon>
        <taxon>Araneomorphae</taxon>
        <taxon>Entelegynae</taxon>
        <taxon>Araneoidea</taxon>
        <taxon>Nephilidae</taxon>
        <taxon>Trichonephila</taxon>
        <taxon>Trichonephila inaurata</taxon>
    </lineage>
</organism>
<name>A0A8X6YHV5_9ARAC</name>
<feature type="compositionally biased region" description="Basic and acidic residues" evidence="1">
    <location>
        <begin position="124"/>
        <end position="133"/>
    </location>
</feature>
<gene>
    <name evidence="2" type="ORF">TNIN_253351</name>
</gene>
<evidence type="ECO:0000256" key="1">
    <source>
        <dbReference type="SAM" id="MobiDB-lite"/>
    </source>
</evidence>
<dbReference type="EMBL" id="BMAV01019914">
    <property type="protein sequence ID" value="GFY73211.1"/>
    <property type="molecule type" value="Genomic_DNA"/>
</dbReference>
<feature type="region of interest" description="Disordered" evidence="1">
    <location>
        <begin position="113"/>
        <end position="133"/>
    </location>
</feature>
<dbReference type="Proteomes" id="UP000886998">
    <property type="component" value="Unassembled WGS sequence"/>
</dbReference>
<evidence type="ECO:0000313" key="3">
    <source>
        <dbReference type="Proteomes" id="UP000886998"/>
    </source>
</evidence>
<evidence type="ECO:0000313" key="2">
    <source>
        <dbReference type="EMBL" id="GFY73211.1"/>
    </source>
</evidence>